<dbReference type="GO" id="GO:0006099">
    <property type="term" value="P:tricarboxylic acid cycle"/>
    <property type="evidence" value="ECO:0007669"/>
    <property type="project" value="UniProtKB-UniPathway"/>
</dbReference>
<keyword evidence="3 5" id="KW-0808">Transferase</keyword>
<evidence type="ECO:0000256" key="4">
    <source>
        <dbReference type="ARBA" id="ARBA00049288"/>
    </source>
</evidence>
<dbReference type="UniPathway" id="UPA00223"/>
<dbReference type="PANTHER" id="PTHR11739:SF23">
    <property type="entry name" value="CITRATE SYNTHASE 2-RELATED"/>
    <property type="match status" value="1"/>
</dbReference>
<sequence>MAHTFDVPRGLAGVIVTDTTIGDVRGREGFYHYRQYSAIDLARTRTLEDVWQLLLDGALPDRAGRTAFAAEIAPLRRIPDQLRPLLGPIARVSSPLEGLRTALSLAGSLHGTRPLMDISPEARRADALFACALTPTLLTALHRVRHGQLPIEPRDDLSYAANYLYMLTGTVPEEAHARAIESYLISTIDHGFNASTFTARVIASTGADLVACLVGAIGSLSGPLHGGAPSRALDTLDAIGTPDRIDPWIRERVLAGERIMGFGHPVYRTDDPRSLMLRDIAQGIGGGLVDFAVQVESRVLELLAELKPGRELFTNVEFYAGVVMELCGLPREMFTPTFASSRVIGWCANILEQAGDTKIIRPAARYVGAEPPVAVPVL</sequence>
<feature type="active site" evidence="6">
    <location>
        <position position="264"/>
    </location>
</feature>
<evidence type="ECO:0000313" key="9">
    <source>
        <dbReference type="Proteomes" id="UP000622552"/>
    </source>
</evidence>
<dbReference type="InterPro" id="IPR016143">
    <property type="entry name" value="Citrate_synth-like_sm_a-sub"/>
</dbReference>
<dbReference type="Proteomes" id="UP000622552">
    <property type="component" value="Unassembled WGS sequence"/>
</dbReference>
<keyword evidence="9" id="KW-1185">Reference proteome</keyword>
<organism evidence="8 9">
    <name type="scientific">Longispora fulva</name>
    <dbReference type="NCBI Taxonomy" id="619741"/>
    <lineage>
        <taxon>Bacteria</taxon>
        <taxon>Bacillati</taxon>
        <taxon>Actinomycetota</taxon>
        <taxon>Actinomycetes</taxon>
        <taxon>Micromonosporales</taxon>
        <taxon>Micromonosporaceae</taxon>
        <taxon>Longispora</taxon>
    </lineage>
</organism>
<dbReference type="RefSeq" id="WP_197002288.1">
    <property type="nucleotide sequence ID" value="NZ_BONS01000003.1"/>
</dbReference>
<comment type="pathway">
    <text evidence="1">Carbohydrate metabolism; tricarboxylic acid cycle.</text>
</comment>
<dbReference type="FunFam" id="1.10.230.10:FF:000007">
    <property type="entry name" value="Citrate synthase"/>
    <property type="match status" value="1"/>
</dbReference>
<dbReference type="PROSITE" id="PS00480">
    <property type="entry name" value="CITRATE_SYNTHASE"/>
    <property type="match status" value="1"/>
</dbReference>
<evidence type="ECO:0000256" key="5">
    <source>
        <dbReference type="PIRNR" id="PIRNR001369"/>
    </source>
</evidence>
<dbReference type="CDD" id="cd06109">
    <property type="entry name" value="BsCS-I_like"/>
    <property type="match status" value="1"/>
</dbReference>
<comment type="caution">
    <text evidence="8">The sequence shown here is derived from an EMBL/GenBank/DDBJ whole genome shotgun (WGS) entry which is preliminary data.</text>
</comment>
<dbReference type="GO" id="GO:0036440">
    <property type="term" value="F:citrate synthase activity"/>
    <property type="evidence" value="ECO:0007669"/>
    <property type="project" value="UniProtKB-EC"/>
</dbReference>
<evidence type="ECO:0000313" key="8">
    <source>
        <dbReference type="EMBL" id="MBG6135134.1"/>
    </source>
</evidence>
<comment type="similarity">
    <text evidence="2 5 7">Belongs to the citrate synthase family.</text>
</comment>
<dbReference type="InterPro" id="IPR002020">
    <property type="entry name" value="Citrate_synthase"/>
</dbReference>
<dbReference type="AlphaFoldDB" id="A0A8J7GLD7"/>
<dbReference type="SUPFAM" id="SSF48256">
    <property type="entry name" value="Citrate synthase"/>
    <property type="match status" value="1"/>
</dbReference>
<dbReference type="GO" id="GO:0005975">
    <property type="term" value="P:carbohydrate metabolic process"/>
    <property type="evidence" value="ECO:0007669"/>
    <property type="project" value="TreeGrafter"/>
</dbReference>
<proteinExistence type="inferred from homology"/>
<gene>
    <name evidence="8" type="ORF">IW245_001328</name>
</gene>
<accession>A0A8J7GLD7</accession>
<dbReference type="PRINTS" id="PR00143">
    <property type="entry name" value="CITRTSNTHASE"/>
</dbReference>
<dbReference type="InterPro" id="IPR019810">
    <property type="entry name" value="Citrate_synthase_AS"/>
</dbReference>
<dbReference type="InterPro" id="IPR024176">
    <property type="entry name" value="Citrate_synthase_bac-typ"/>
</dbReference>
<dbReference type="PANTHER" id="PTHR11739">
    <property type="entry name" value="CITRATE SYNTHASE"/>
    <property type="match status" value="1"/>
</dbReference>
<name>A0A8J7GLD7_9ACTN</name>
<dbReference type="PIRSF" id="PIRSF001369">
    <property type="entry name" value="Citrate_synth"/>
    <property type="match status" value="1"/>
</dbReference>
<dbReference type="EMBL" id="JADOUF010000001">
    <property type="protein sequence ID" value="MBG6135134.1"/>
    <property type="molecule type" value="Genomic_DNA"/>
</dbReference>
<reference evidence="8" key="1">
    <citation type="submission" date="2020-11" db="EMBL/GenBank/DDBJ databases">
        <title>Sequencing the genomes of 1000 actinobacteria strains.</title>
        <authorList>
            <person name="Klenk H.-P."/>
        </authorList>
    </citation>
    <scope>NUCLEOTIDE SEQUENCE</scope>
    <source>
        <strain evidence="8">DSM 45356</strain>
    </source>
</reference>
<evidence type="ECO:0000256" key="3">
    <source>
        <dbReference type="ARBA" id="ARBA00022679"/>
    </source>
</evidence>
<evidence type="ECO:0000256" key="1">
    <source>
        <dbReference type="ARBA" id="ARBA00005163"/>
    </source>
</evidence>
<comment type="catalytic activity">
    <reaction evidence="4">
        <text>oxaloacetate + acetyl-CoA + H2O = citrate + CoA + H(+)</text>
        <dbReference type="Rhea" id="RHEA:16845"/>
        <dbReference type="ChEBI" id="CHEBI:15377"/>
        <dbReference type="ChEBI" id="CHEBI:15378"/>
        <dbReference type="ChEBI" id="CHEBI:16452"/>
        <dbReference type="ChEBI" id="CHEBI:16947"/>
        <dbReference type="ChEBI" id="CHEBI:57287"/>
        <dbReference type="ChEBI" id="CHEBI:57288"/>
        <dbReference type="EC" id="2.3.3.16"/>
    </reaction>
</comment>
<dbReference type="Gene3D" id="1.10.580.10">
    <property type="entry name" value="Citrate Synthase, domain 1"/>
    <property type="match status" value="1"/>
</dbReference>
<evidence type="ECO:0000256" key="2">
    <source>
        <dbReference type="ARBA" id="ARBA00010566"/>
    </source>
</evidence>
<protein>
    <recommendedName>
        <fullName evidence="5">Citrate synthase</fullName>
    </recommendedName>
</protein>
<dbReference type="Gene3D" id="1.10.230.10">
    <property type="entry name" value="Cytochrome P450-Terp, domain 2"/>
    <property type="match status" value="1"/>
</dbReference>
<dbReference type="Pfam" id="PF00285">
    <property type="entry name" value="Citrate_synt"/>
    <property type="match status" value="1"/>
</dbReference>
<dbReference type="InterPro" id="IPR036969">
    <property type="entry name" value="Citrate_synthase_sf"/>
</dbReference>
<feature type="active site" evidence="6">
    <location>
        <position position="317"/>
    </location>
</feature>
<keyword evidence="8" id="KW-0012">Acyltransferase</keyword>
<evidence type="ECO:0000256" key="7">
    <source>
        <dbReference type="RuleBase" id="RU003406"/>
    </source>
</evidence>
<dbReference type="GO" id="GO:0005829">
    <property type="term" value="C:cytosol"/>
    <property type="evidence" value="ECO:0007669"/>
    <property type="project" value="TreeGrafter"/>
</dbReference>
<evidence type="ECO:0000256" key="6">
    <source>
        <dbReference type="PIRSR" id="PIRSR001369-1"/>
    </source>
</evidence>
<dbReference type="InterPro" id="IPR016142">
    <property type="entry name" value="Citrate_synth-like_lrg_a-sub"/>
</dbReference>